<protein>
    <recommendedName>
        <fullName evidence="3">Zinc finger/thioredoxin putative domain-containing protein</fullName>
    </recommendedName>
</protein>
<dbReference type="Proteomes" id="UP000305709">
    <property type="component" value="Unassembled WGS sequence"/>
</dbReference>
<feature type="compositionally biased region" description="Low complexity" evidence="1">
    <location>
        <begin position="249"/>
        <end position="259"/>
    </location>
</feature>
<dbReference type="Pfam" id="PF13717">
    <property type="entry name" value="Zn_ribbon_4"/>
    <property type="match status" value="1"/>
</dbReference>
<feature type="region of interest" description="Disordered" evidence="1">
    <location>
        <begin position="227"/>
        <end position="301"/>
    </location>
</feature>
<feature type="transmembrane region" description="Helical" evidence="2">
    <location>
        <begin position="303"/>
        <end position="323"/>
    </location>
</feature>
<gene>
    <name evidence="4" type="ORF">FHG71_02655</name>
</gene>
<evidence type="ECO:0000313" key="5">
    <source>
        <dbReference type="Proteomes" id="UP000305709"/>
    </source>
</evidence>
<feature type="domain" description="Zinc finger/thioredoxin putative" evidence="3">
    <location>
        <begin position="81"/>
        <end position="115"/>
    </location>
</feature>
<feature type="compositionally biased region" description="Basic and acidic residues" evidence="1">
    <location>
        <begin position="282"/>
        <end position="291"/>
    </location>
</feature>
<evidence type="ECO:0000256" key="2">
    <source>
        <dbReference type="SAM" id="Phobius"/>
    </source>
</evidence>
<sequence>MEGAGRKRHRQALEQRPPAIAVTDALELDHRAAPSPLGPHRPLALLPQVARGFNARLGLSLALPQCPVKAGAGVRRRGHAMRLTCPNCNAQYEVPPDAIPPEGRDVQCSACSHRWHEPGAAAAPAPEPWDEVPRADDDGEEADDIADVEAAPVLQSPPRPAASPMAIEILRAEAQREARARAEEASARGAPTGPSAEVARIALTDRPPAALPEDGPDAIGAALRRRPPVAEPAPEPAAEPATPAPTPAPALAAVTVAATPRPPRRPERQVDPEAMNATLRPTTERRSDRLAPFDPPRRRRSSFASGFWSALVVLLILAGLYLLRPQIVEALPASATVLDPYAEAVDRGRDWLDGQVESFLTSGLPPEAQPAAAE</sequence>
<reference evidence="4 5" key="1">
    <citation type="submission" date="2019-06" db="EMBL/GenBank/DDBJ databases">
        <authorList>
            <person name="Jiang L."/>
        </authorList>
    </citation>
    <scope>NUCLEOTIDE SEQUENCE [LARGE SCALE GENOMIC DNA]</scope>
    <source>
        <strain evidence="4 5">YIM 48858</strain>
    </source>
</reference>
<name>A0A5C4NN80_9RHOB</name>
<dbReference type="InterPro" id="IPR011723">
    <property type="entry name" value="Znf/thioredoxin_put"/>
</dbReference>
<feature type="region of interest" description="Disordered" evidence="1">
    <location>
        <begin position="118"/>
        <end position="140"/>
    </location>
</feature>
<accession>A0A5C4NN80</accession>
<evidence type="ECO:0000259" key="3">
    <source>
        <dbReference type="Pfam" id="PF13717"/>
    </source>
</evidence>
<dbReference type="AlphaFoldDB" id="A0A5C4NN80"/>
<keyword evidence="2" id="KW-0472">Membrane</keyword>
<comment type="caution">
    <text evidence="4">The sequence shown here is derived from an EMBL/GenBank/DDBJ whole genome shotgun (WGS) entry which is preliminary data.</text>
</comment>
<proteinExistence type="predicted"/>
<dbReference type="NCBIfam" id="TIGR02098">
    <property type="entry name" value="MJ0042_CXXC"/>
    <property type="match status" value="1"/>
</dbReference>
<dbReference type="OrthoDB" id="7159357at2"/>
<keyword evidence="2" id="KW-0812">Transmembrane</keyword>
<keyword evidence="5" id="KW-1185">Reference proteome</keyword>
<dbReference type="EMBL" id="VDFV01000002">
    <property type="protein sequence ID" value="TNC74117.1"/>
    <property type="molecule type" value="Genomic_DNA"/>
</dbReference>
<feature type="compositionally biased region" description="Pro residues" evidence="1">
    <location>
        <begin position="229"/>
        <end position="248"/>
    </location>
</feature>
<keyword evidence="2" id="KW-1133">Transmembrane helix</keyword>
<organism evidence="4 5">
    <name type="scientific">Rubellimicrobium roseum</name>
    <dbReference type="NCBI Taxonomy" id="687525"/>
    <lineage>
        <taxon>Bacteria</taxon>
        <taxon>Pseudomonadati</taxon>
        <taxon>Pseudomonadota</taxon>
        <taxon>Alphaproteobacteria</taxon>
        <taxon>Rhodobacterales</taxon>
        <taxon>Roseobacteraceae</taxon>
        <taxon>Rubellimicrobium</taxon>
    </lineage>
</organism>
<evidence type="ECO:0000256" key="1">
    <source>
        <dbReference type="SAM" id="MobiDB-lite"/>
    </source>
</evidence>
<evidence type="ECO:0000313" key="4">
    <source>
        <dbReference type="EMBL" id="TNC74117.1"/>
    </source>
</evidence>